<feature type="compositionally biased region" description="Polar residues" evidence="1">
    <location>
        <begin position="1"/>
        <end position="12"/>
    </location>
</feature>
<dbReference type="Proteomes" id="UP001521116">
    <property type="component" value="Unassembled WGS sequence"/>
</dbReference>
<accession>A0ABR3T7S8</accession>
<proteinExistence type="predicted"/>
<keyword evidence="3" id="KW-1185">Reference proteome</keyword>
<gene>
    <name evidence="2" type="ORF">SLS56_001757</name>
</gene>
<evidence type="ECO:0000256" key="1">
    <source>
        <dbReference type="SAM" id="MobiDB-lite"/>
    </source>
</evidence>
<sequence>MANSRPTPSGSGDDQEPAAKRQKTADAATSPTHAASATTPKSGPGLNLDTTITTIDPDGDLVLDLGSRSSLRVSSSVLKLASPVFRTMLGPHFSEGKNIKNASAANPMVLPLPDTHFGPMRIICETLHFREPSGTPIHETLREIATLVDYYDLASSMRLQNEAWLKNSVEVMQKFDYGMFASTNAGLIYCARMLDAPEAFGAITNDCILRCVGSFLELKDADDSIDTDILAHSSSIWPRQTASVVSSYKHWQSMRSYEDFNKHGTNFDYRLRDWLLNTGLCTYCVLSEDFAKYLRSDLTYAVEYAFKNIDGLCLDCVRNDRKPLSSKECRIQHDTDSEDDGINSDYEDSDEW</sequence>
<organism evidence="2 3">
    <name type="scientific">Neofusicoccum ribis</name>
    <dbReference type="NCBI Taxonomy" id="45134"/>
    <lineage>
        <taxon>Eukaryota</taxon>
        <taxon>Fungi</taxon>
        <taxon>Dikarya</taxon>
        <taxon>Ascomycota</taxon>
        <taxon>Pezizomycotina</taxon>
        <taxon>Dothideomycetes</taxon>
        <taxon>Dothideomycetes incertae sedis</taxon>
        <taxon>Botryosphaeriales</taxon>
        <taxon>Botryosphaeriaceae</taxon>
        <taxon>Neofusicoccum</taxon>
    </lineage>
</organism>
<name>A0ABR3T7S8_9PEZI</name>
<dbReference type="InterPro" id="IPR011333">
    <property type="entry name" value="SKP1/BTB/POZ_sf"/>
</dbReference>
<feature type="region of interest" description="Disordered" evidence="1">
    <location>
        <begin position="329"/>
        <end position="352"/>
    </location>
</feature>
<evidence type="ECO:0000313" key="2">
    <source>
        <dbReference type="EMBL" id="KAL1635334.1"/>
    </source>
</evidence>
<dbReference type="Gene3D" id="3.30.710.10">
    <property type="entry name" value="Potassium Channel Kv1.1, Chain A"/>
    <property type="match status" value="1"/>
</dbReference>
<feature type="compositionally biased region" description="Low complexity" evidence="1">
    <location>
        <begin position="25"/>
        <end position="40"/>
    </location>
</feature>
<reference evidence="2 3" key="1">
    <citation type="submission" date="2024-02" db="EMBL/GenBank/DDBJ databases">
        <title>De novo assembly and annotation of 12 fungi associated with fruit tree decline syndrome in Ontario, Canada.</title>
        <authorList>
            <person name="Sulman M."/>
            <person name="Ellouze W."/>
            <person name="Ilyukhin E."/>
        </authorList>
    </citation>
    <scope>NUCLEOTIDE SEQUENCE [LARGE SCALE GENOMIC DNA]</scope>
    <source>
        <strain evidence="2 3">M1-105</strain>
    </source>
</reference>
<feature type="compositionally biased region" description="Acidic residues" evidence="1">
    <location>
        <begin position="336"/>
        <end position="352"/>
    </location>
</feature>
<dbReference type="EMBL" id="JAJVDC020000011">
    <property type="protein sequence ID" value="KAL1635334.1"/>
    <property type="molecule type" value="Genomic_DNA"/>
</dbReference>
<comment type="caution">
    <text evidence="2">The sequence shown here is derived from an EMBL/GenBank/DDBJ whole genome shotgun (WGS) entry which is preliminary data.</text>
</comment>
<evidence type="ECO:0008006" key="4">
    <source>
        <dbReference type="Google" id="ProtNLM"/>
    </source>
</evidence>
<evidence type="ECO:0000313" key="3">
    <source>
        <dbReference type="Proteomes" id="UP001521116"/>
    </source>
</evidence>
<feature type="region of interest" description="Disordered" evidence="1">
    <location>
        <begin position="1"/>
        <end position="51"/>
    </location>
</feature>
<protein>
    <recommendedName>
        <fullName evidence="4">BTB domain-containing protein</fullName>
    </recommendedName>
</protein>